<evidence type="ECO:0000259" key="5">
    <source>
        <dbReference type="PROSITE" id="PS50089"/>
    </source>
</evidence>
<dbReference type="PROSITE" id="PS00518">
    <property type="entry name" value="ZF_RING_1"/>
    <property type="match status" value="1"/>
</dbReference>
<dbReference type="InterPro" id="IPR001841">
    <property type="entry name" value="Znf_RING"/>
</dbReference>
<dbReference type="InterPro" id="IPR013083">
    <property type="entry name" value="Znf_RING/FYVE/PHD"/>
</dbReference>
<evidence type="ECO:0000256" key="3">
    <source>
        <dbReference type="ARBA" id="ARBA00022833"/>
    </source>
</evidence>
<dbReference type="Pfam" id="PF14634">
    <property type="entry name" value="zf-RING_5"/>
    <property type="match status" value="1"/>
</dbReference>
<organism evidence="6 7">
    <name type="scientific">Aquatica leii</name>
    <dbReference type="NCBI Taxonomy" id="1421715"/>
    <lineage>
        <taxon>Eukaryota</taxon>
        <taxon>Metazoa</taxon>
        <taxon>Ecdysozoa</taxon>
        <taxon>Arthropoda</taxon>
        <taxon>Hexapoda</taxon>
        <taxon>Insecta</taxon>
        <taxon>Pterygota</taxon>
        <taxon>Neoptera</taxon>
        <taxon>Endopterygota</taxon>
        <taxon>Coleoptera</taxon>
        <taxon>Polyphaga</taxon>
        <taxon>Elateriformia</taxon>
        <taxon>Elateroidea</taxon>
        <taxon>Lampyridae</taxon>
        <taxon>Luciolinae</taxon>
        <taxon>Aquatica</taxon>
    </lineage>
</organism>
<reference evidence="7" key="1">
    <citation type="submission" date="2023-01" db="EMBL/GenBank/DDBJ databases">
        <title>Key to firefly adult light organ development and bioluminescence: homeobox transcription factors regulate luciferase expression and transportation to peroxisome.</title>
        <authorList>
            <person name="Fu X."/>
        </authorList>
    </citation>
    <scope>NUCLEOTIDE SEQUENCE [LARGE SCALE GENOMIC DNA]</scope>
</reference>
<dbReference type="SUPFAM" id="SSF57850">
    <property type="entry name" value="RING/U-box"/>
    <property type="match status" value="1"/>
</dbReference>
<evidence type="ECO:0000313" key="6">
    <source>
        <dbReference type="EMBL" id="KAK4886359.1"/>
    </source>
</evidence>
<sequence>KCVCRRTACRHHHKFLLCRQQGQCFNKCKFFHLSEGNFDDFVNQRRPFIEDVQNEVNRVAYVYLNSEKREEAGRYCSGTLTGGKCDFPQCVRCFPNHDYPTCNNCRGVLLRGITYRLNCMHLVCEDCINKVLPVQVTSIMTYECPVCKQYGVPSLLY</sequence>
<dbReference type="PROSITE" id="PS50089">
    <property type="entry name" value="ZF_RING_2"/>
    <property type="match status" value="1"/>
</dbReference>
<feature type="domain" description="RING-type" evidence="5">
    <location>
        <begin position="102"/>
        <end position="148"/>
    </location>
</feature>
<dbReference type="InterPro" id="IPR017907">
    <property type="entry name" value="Znf_RING_CS"/>
</dbReference>
<name>A0AAN7PH59_9COLE</name>
<keyword evidence="2 4" id="KW-0863">Zinc-finger</keyword>
<dbReference type="AlphaFoldDB" id="A0AAN7PH59"/>
<accession>A0AAN7PH59</accession>
<evidence type="ECO:0000256" key="2">
    <source>
        <dbReference type="ARBA" id="ARBA00022771"/>
    </source>
</evidence>
<keyword evidence="3" id="KW-0862">Zinc</keyword>
<keyword evidence="7" id="KW-1185">Reference proteome</keyword>
<keyword evidence="1" id="KW-0479">Metal-binding</keyword>
<comment type="caution">
    <text evidence="6">The sequence shown here is derived from an EMBL/GenBank/DDBJ whole genome shotgun (WGS) entry which is preliminary data.</text>
</comment>
<dbReference type="GO" id="GO:0008270">
    <property type="term" value="F:zinc ion binding"/>
    <property type="evidence" value="ECO:0007669"/>
    <property type="project" value="UniProtKB-KW"/>
</dbReference>
<evidence type="ECO:0000256" key="4">
    <source>
        <dbReference type="PROSITE-ProRule" id="PRU00175"/>
    </source>
</evidence>
<proteinExistence type="predicted"/>
<dbReference type="EMBL" id="JARPUR010000001">
    <property type="protein sequence ID" value="KAK4886359.1"/>
    <property type="molecule type" value="Genomic_DNA"/>
</dbReference>
<dbReference type="Proteomes" id="UP001353858">
    <property type="component" value="Unassembled WGS sequence"/>
</dbReference>
<feature type="non-terminal residue" evidence="6">
    <location>
        <position position="1"/>
    </location>
</feature>
<dbReference type="Gene3D" id="3.30.40.10">
    <property type="entry name" value="Zinc/RING finger domain, C3HC4 (zinc finger)"/>
    <property type="match status" value="1"/>
</dbReference>
<gene>
    <name evidence="6" type="ORF">RN001_002630</name>
</gene>
<evidence type="ECO:0000256" key="1">
    <source>
        <dbReference type="ARBA" id="ARBA00022723"/>
    </source>
</evidence>
<evidence type="ECO:0000313" key="7">
    <source>
        <dbReference type="Proteomes" id="UP001353858"/>
    </source>
</evidence>
<protein>
    <recommendedName>
        <fullName evidence="5">RING-type domain-containing protein</fullName>
    </recommendedName>
</protein>